<dbReference type="AlphaFoldDB" id="M2B2T7"/>
<dbReference type="EMBL" id="ANMO01000135">
    <property type="protein sequence ID" value="EMB16078.1"/>
    <property type="molecule type" value="Genomic_DNA"/>
</dbReference>
<reference evidence="1" key="1">
    <citation type="submission" date="2012-11" db="EMBL/GenBank/DDBJ databases">
        <title>Permanent draft genomes of Rhodopirellula europaea strain SH398 and 6C.</title>
        <authorList>
            <person name="Richter M."/>
            <person name="Richter-Heitmann T."/>
            <person name="Frank C."/>
            <person name="Harder J."/>
            <person name="Glockner F.O."/>
        </authorList>
    </citation>
    <scope>NUCLEOTIDE SEQUENCE</scope>
    <source>
        <strain evidence="1">6C</strain>
    </source>
</reference>
<name>M2B2T7_9BACT</name>
<reference evidence="1" key="2">
    <citation type="journal article" date="2013" name="Mar. Genomics">
        <title>Expression of sulfatases in Rhodopirellula baltica and the diversity of sulfatases in the genus Rhodopirellula.</title>
        <authorList>
            <person name="Wegner C.E."/>
            <person name="Richter-Heitmann T."/>
            <person name="Klindworth A."/>
            <person name="Klockow C."/>
            <person name="Richter M."/>
            <person name="Achstetter T."/>
            <person name="Glockner F.O."/>
            <person name="Harder J."/>
        </authorList>
    </citation>
    <scope>NUCLEOTIDE SEQUENCE [LARGE SCALE GENOMIC DNA]</scope>
    <source>
        <strain evidence="1">6C</strain>
    </source>
</reference>
<protein>
    <submittedName>
        <fullName evidence="1">Uncharacterized protein</fullName>
    </submittedName>
</protein>
<accession>M2B2T7</accession>
<proteinExistence type="predicted"/>
<evidence type="ECO:0000313" key="2">
    <source>
        <dbReference type="Proteomes" id="UP000011529"/>
    </source>
</evidence>
<gene>
    <name evidence="1" type="ORF">RE6C_03181</name>
</gene>
<dbReference type="Proteomes" id="UP000011529">
    <property type="component" value="Unassembled WGS sequence"/>
</dbReference>
<evidence type="ECO:0000313" key="1">
    <source>
        <dbReference type="EMBL" id="EMB16078.1"/>
    </source>
</evidence>
<sequence length="56" mass="6118">MAKNGFLLLANRARISYFAALFATRTTLIGVVSGKSINASDQTFNLNILDFRSGNH</sequence>
<comment type="caution">
    <text evidence="1">The sequence shown here is derived from an EMBL/GenBank/DDBJ whole genome shotgun (WGS) entry which is preliminary data.</text>
</comment>
<keyword evidence="2" id="KW-1185">Reference proteome</keyword>
<organism evidence="1 2">
    <name type="scientific">Rhodopirellula europaea 6C</name>
    <dbReference type="NCBI Taxonomy" id="1263867"/>
    <lineage>
        <taxon>Bacteria</taxon>
        <taxon>Pseudomonadati</taxon>
        <taxon>Planctomycetota</taxon>
        <taxon>Planctomycetia</taxon>
        <taxon>Pirellulales</taxon>
        <taxon>Pirellulaceae</taxon>
        <taxon>Rhodopirellula</taxon>
    </lineage>
</organism>